<feature type="compositionally biased region" description="Basic residues" evidence="6">
    <location>
        <begin position="1"/>
        <end position="10"/>
    </location>
</feature>
<reference evidence="9" key="1">
    <citation type="submission" date="2013-09" db="EMBL/GenBank/DDBJ databases">
        <title>Requirement of carbon dioxide for initial growth in facultative methylotroph, Acidomonas methanolica MB58.</title>
        <authorList>
            <person name="Mitsui R."/>
        </authorList>
    </citation>
    <scope>NUCLEOTIDE SEQUENCE</scope>
    <source>
        <strain evidence="9">MB58</strain>
    </source>
</reference>
<keyword evidence="3" id="KW-0326">Glycosidase</keyword>
<evidence type="ECO:0000256" key="2">
    <source>
        <dbReference type="ARBA" id="ARBA00022801"/>
    </source>
</evidence>
<dbReference type="EMBL" id="AB855793">
    <property type="protein sequence ID" value="BAN85813.1"/>
    <property type="molecule type" value="Genomic_DNA"/>
</dbReference>
<evidence type="ECO:0000256" key="3">
    <source>
        <dbReference type="ARBA" id="ARBA00023295"/>
    </source>
</evidence>
<name>U3T1H0_ACIMT</name>
<dbReference type="PRINTS" id="PR00738">
    <property type="entry name" value="GLHYDRLASE20"/>
</dbReference>
<dbReference type="GO" id="GO:0006689">
    <property type="term" value="P:ganglioside catabolic process"/>
    <property type="evidence" value="ECO:0007669"/>
    <property type="project" value="TreeGrafter"/>
</dbReference>
<feature type="active site" description="Proton donor" evidence="5">
    <location>
        <position position="393"/>
    </location>
</feature>
<gene>
    <name evidence="9" type="primary">nahA</name>
</gene>
<evidence type="ECO:0000259" key="7">
    <source>
        <dbReference type="Pfam" id="PF00728"/>
    </source>
</evidence>
<feature type="region of interest" description="Disordered" evidence="6">
    <location>
        <begin position="1"/>
        <end position="37"/>
    </location>
</feature>
<keyword evidence="2" id="KW-0378">Hydrolase</keyword>
<dbReference type="GO" id="GO:0005764">
    <property type="term" value="C:lysosome"/>
    <property type="evidence" value="ECO:0007669"/>
    <property type="project" value="TreeGrafter"/>
</dbReference>
<dbReference type="GO" id="GO:0005975">
    <property type="term" value="P:carbohydrate metabolic process"/>
    <property type="evidence" value="ECO:0007669"/>
    <property type="project" value="InterPro"/>
</dbReference>
<dbReference type="Pfam" id="PF02838">
    <property type="entry name" value="Glyco_hydro_20b"/>
    <property type="match status" value="1"/>
</dbReference>
<accession>U3T1H0</accession>
<feature type="domain" description="Glycoside hydrolase family 20 catalytic" evidence="7">
    <location>
        <begin position="217"/>
        <end position="576"/>
    </location>
</feature>
<dbReference type="GO" id="GO:0016020">
    <property type="term" value="C:membrane"/>
    <property type="evidence" value="ECO:0007669"/>
    <property type="project" value="TreeGrafter"/>
</dbReference>
<comment type="similarity">
    <text evidence="1">Belongs to the glycosyl hydrolase 20 family.</text>
</comment>
<evidence type="ECO:0000259" key="8">
    <source>
        <dbReference type="Pfam" id="PF02838"/>
    </source>
</evidence>
<dbReference type="SUPFAM" id="SSF55545">
    <property type="entry name" value="beta-N-acetylhexosaminidase-like domain"/>
    <property type="match status" value="1"/>
</dbReference>
<evidence type="ECO:0000256" key="6">
    <source>
        <dbReference type="SAM" id="MobiDB-lite"/>
    </source>
</evidence>
<evidence type="ECO:0000313" key="9">
    <source>
        <dbReference type="EMBL" id="BAN85813.1"/>
    </source>
</evidence>
<dbReference type="SUPFAM" id="SSF51445">
    <property type="entry name" value="(Trans)glycosidases"/>
    <property type="match status" value="1"/>
</dbReference>
<dbReference type="PANTHER" id="PTHR22600:SF21">
    <property type="entry name" value="BETA-HEXOSAMINIDASE A"/>
    <property type="match status" value="1"/>
</dbReference>
<dbReference type="InterPro" id="IPR015883">
    <property type="entry name" value="Glyco_hydro_20_cat"/>
</dbReference>
<dbReference type="PANTHER" id="PTHR22600">
    <property type="entry name" value="BETA-HEXOSAMINIDASE"/>
    <property type="match status" value="1"/>
</dbReference>
<dbReference type="GO" id="GO:0030203">
    <property type="term" value="P:glycosaminoglycan metabolic process"/>
    <property type="evidence" value="ECO:0007669"/>
    <property type="project" value="TreeGrafter"/>
</dbReference>
<organism evidence="9">
    <name type="scientific">Acidomonas methanolica</name>
    <name type="common">Acetobacter methanolicus</name>
    <dbReference type="NCBI Taxonomy" id="437"/>
    <lineage>
        <taxon>Bacteria</taxon>
        <taxon>Pseudomonadati</taxon>
        <taxon>Pseudomonadota</taxon>
        <taxon>Alphaproteobacteria</taxon>
        <taxon>Acetobacterales</taxon>
        <taxon>Acetobacteraceae</taxon>
        <taxon>Acidomonas</taxon>
    </lineage>
</organism>
<evidence type="ECO:0000256" key="4">
    <source>
        <dbReference type="ARBA" id="ARBA00033000"/>
    </source>
</evidence>
<dbReference type="InterPro" id="IPR017853">
    <property type="entry name" value="GH"/>
</dbReference>
<dbReference type="Gene3D" id="3.30.379.10">
    <property type="entry name" value="Chitobiase/beta-hexosaminidase domain 2-like"/>
    <property type="match status" value="1"/>
</dbReference>
<proteinExistence type="inferred from homology"/>
<dbReference type="Pfam" id="PF00728">
    <property type="entry name" value="Glyco_hydro_20"/>
    <property type="match status" value="1"/>
</dbReference>
<evidence type="ECO:0000256" key="5">
    <source>
        <dbReference type="PIRSR" id="PIRSR625705-1"/>
    </source>
</evidence>
<dbReference type="GO" id="GO:0004563">
    <property type="term" value="F:beta-N-acetylhexosaminidase activity"/>
    <property type="evidence" value="ECO:0007669"/>
    <property type="project" value="InterPro"/>
</dbReference>
<dbReference type="InterPro" id="IPR025705">
    <property type="entry name" value="Beta_hexosaminidase_sua/sub"/>
</dbReference>
<protein>
    <recommendedName>
        <fullName evidence="4">N-acetyl-beta-glucosaminidase</fullName>
    </recommendedName>
</protein>
<feature type="compositionally biased region" description="Low complexity" evidence="6">
    <location>
        <begin position="11"/>
        <end position="22"/>
    </location>
</feature>
<dbReference type="InterPro" id="IPR029018">
    <property type="entry name" value="Hex-like_dom2"/>
</dbReference>
<evidence type="ECO:0000256" key="1">
    <source>
        <dbReference type="ARBA" id="ARBA00006285"/>
    </source>
</evidence>
<dbReference type="AlphaFoldDB" id="U3T1H0"/>
<dbReference type="Gene3D" id="3.20.20.80">
    <property type="entry name" value="Glycosidases"/>
    <property type="match status" value="1"/>
</dbReference>
<dbReference type="InterPro" id="IPR015882">
    <property type="entry name" value="HEX_bac_N"/>
</dbReference>
<feature type="domain" description="Beta-hexosaminidase bacterial type N-terminal" evidence="8">
    <location>
        <begin position="88"/>
        <end position="213"/>
    </location>
</feature>
<sequence>MPPAARRPRPSRSASPPSVLAPRARRRRPARSTRCGTLCPLSTPLSTARDIDMTTGRYSLFRAGRVALLAAAALTGASARAAPLLTPPALMPIPKSVAYTGAAQPIGGMTVLWDGRAPTPLLKRAAARFLQRLATLAGPGGGGAPVALHIRYGVDPDYLTLHEKEHYTLAVTPGGVELRADGPAGVLRGLATLLQLVRRTPEGPVLTDASIDDAPRFLWRGLMIDVARHFLSVETMKRQLDAMELVKLNVLHWHLSDGTGFRVESLRYPKLQQIGGHDQYYTQAQVREIIAYAADRGIRIVPEFDIPGHTLAILQAYPGLAAQQPVPLTPAWLKTCQTDFSKSSSTTSCPKHLNLNNAALDPTSPDVLRFAEGLYAEMGRLFPDRYFHSGGDEVSPDQWTGNPAIAAYMKAHGYADAPAIQAAFTARVEQVLARQGKIMMGWDEVSEAPIPKDVVVEVWRSSKWTGLATAGGHPVVVSAGYYLDLLRPSRTHYAVDPFDLQSDGFSPAEGAAARVKMGAMVDAFTLDPAQSPLTDAQKSLVLGGEAPLWSEVVTDEMEDARLWPRSAAIAERFWSPETVRDVDDMERRLPDVLAELEATGLLATQHDSEMIDRLTPGNVTPLRVLTAATRPVMNYALNRLVTRNGDAMLTGPAAIAAPDSLLAIRFNRLAARYAAGDRGVAADLRALLTPWAANDAAYRAVATTPLLKEALPVSHLLSALARTGLAALQPGGHDAAWQSEAERQIAAAQSAYDSCSRRMSTTGTLPPSGLLIGFLPGVRALVTAAR</sequence>